<feature type="domain" description="CMP/dCMP-type deaminase" evidence="9">
    <location>
        <begin position="30"/>
        <end position="141"/>
    </location>
</feature>
<dbReference type="CDD" id="cd01285">
    <property type="entry name" value="nucleoside_deaminase"/>
    <property type="match status" value="1"/>
</dbReference>
<feature type="binding site" evidence="8">
    <location>
        <position position="114"/>
    </location>
    <ligand>
        <name>Zn(2+)</name>
        <dbReference type="ChEBI" id="CHEBI:29105"/>
        <note>catalytic</note>
    </ligand>
</feature>
<keyword evidence="5 8" id="KW-0378">Hydrolase</keyword>
<dbReference type="AlphaFoldDB" id="A0AAP9Y4M4"/>
<feature type="binding site" evidence="8">
    <location>
        <position position="81"/>
    </location>
    <ligand>
        <name>Zn(2+)</name>
        <dbReference type="ChEBI" id="CHEBI:29105"/>
        <note>catalytic</note>
    </ligand>
</feature>
<dbReference type="FunFam" id="3.40.140.10:FF:000005">
    <property type="entry name" value="tRNA-specific adenosine deaminase"/>
    <property type="match status" value="1"/>
</dbReference>
<keyword evidence="6 8" id="KW-0862">Zinc</keyword>
<comment type="function">
    <text evidence="8">Catalyzes the deamination of adenosine to inosine at the wobble position 34 of tRNA(Arg2).</text>
</comment>
<keyword evidence="3 8" id="KW-0819">tRNA processing</keyword>
<reference evidence="10 12" key="1">
    <citation type="submission" date="2020-12" db="EMBL/GenBank/DDBJ databases">
        <title>FDA dAtabase for Regulatory Grade micrObial Sequences (FDA-ARGOS): Supporting development and validation of Infectious Disease Dx tests.</title>
        <authorList>
            <person name="Minogue T."/>
            <person name="Wolcott M."/>
            <person name="Wasieloski L."/>
            <person name="Aguilar W."/>
            <person name="Moore D."/>
            <person name="Jaissle J."/>
            <person name="Tallon L."/>
            <person name="Sadzewicz L."/>
            <person name="Zhao X."/>
            <person name="Boylan J."/>
            <person name="Ott S."/>
            <person name="Bowen H."/>
            <person name="Vavikolanu K."/>
            <person name="Mehta A."/>
            <person name="Aluvathingal J."/>
            <person name="Nadendla S."/>
            <person name="Yan Y."/>
            <person name="Sichtig H."/>
        </authorList>
    </citation>
    <scope>NUCLEOTIDE SEQUENCE [LARGE SCALE GENOMIC DNA]</scope>
    <source>
        <strain evidence="10 12">FDAARGOS_949</strain>
    </source>
</reference>
<evidence type="ECO:0000313" key="10">
    <source>
        <dbReference type="EMBL" id="QPQ93779.1"/>
    </source>
</evidence>
<comment type="similarity">
    <text evidence="1">Belongs to the cytidine and deoxycytidylate deaminase family. ADAT2 subfamily.</text>
</comment>
<dbReference type="InterPro" id="IPR002125">
    <property type="entry name" value="CMP_dCMP_dom"/>
</dbReference>
<sequence>MNAESGDSLLPPASPDPAACALPPLDPGAERDRRFMRLALAAADAARAAGEVPVGAVLVRGDQVIARGFNHPISGHDPSAHAEMAALREAAHTLGNYRLPGCELYVTLEPCLMCSGAIMHARIARVVYGAADPKTGACGSVVDAFANPQLNHHTSVTGGVLADECGHTLRAFFAERRRAAREARRARAASAGACDSAAPGAD</sequence>
<keyword evidence="13" id="KW-1185">Reference proteome</keyword>
<protein>
    <recommendedName>
        <fullName evidence="8">tRNA-specific adenosine deaminase</fullName>
        <ecNumber evidence="8">3.5.4.33</ecNumber>
    </recommendedName>
</protein>
<dbReference type="Proteomes" id="UP000594892">
    <property type="component" value="Chromosome 2"/>
</dbReference>
<dbReference type="NCBIfam" id="NF008113">
    <property type="entry name" value="PRK10860.1"/>
    <property type="match status" value="1"/>
</dbReference>
<dbReference type="GO" id="GO:0008270">
    <property type="term" value="F:zinc ion binding"/>
    <property type="evidence" value="ECO:0007669"/>
    <property type="project" value="UniProtKB-UniRule"/>
</dbReference>
<dbReference type="PROSITE" id="PS00903">
    <property type="entry name" value="CYT_DCMP_DEAMINASES_1"/>
    <property type="match status" value="1"/>
</dbReference>
<dbReference type="PROSITE" id="PS51747">
    <property type="entry name" value="CYT_DCMP_DEAMINASES_2"/>
    <property type="match status" value="1"/>
</dbReference>
<dbReference type="HAMAP" id="MF_00972">
    <property type="entry name" value="tRNA_aden_deaminase"/>
    <property type="match status" value="1"/>
</dbReference>
<dbReference type="RefSeq" id="WP_015875356.1">
    <property type="nucleotide sequence ID" value="NZ_CP021074.1"/>
</dbReference>
<dbReference type="EMBL" id="CP099587">
    <property type="protein sequence ID" value="USS44874.1"/>
    <property type="molecule type" value="Genomic_DNA"/>
</dbReference>
<name>A0AAP9Y4M4_BURGL</name>
<evidence type="ECO:0000256" key="1">
    <source>
        <dbReference type="ARBA" id="ARBA00010669"/>
    </source>
</evidence>
<feature type="active site" description="Proton donor" evidence="8">
    <location>
        <position position="83"/>
    </location>
</feature>
<organism evidence="10 12">
    <name type="scientific">Burkholderia glumae</name>
    <name type="common">Pseudomonas glumae</name>
    <dbReference type="NCBI Taxonomy" id="337"/>
    <lineage>
        <taxon>Bacteria</taxon>
        <taxon>Pseudomonadati</taxon>
        <taxon>Pseudomonadota</taxon>
        <taxon>Betaproteobacteria</taxon>
        <taxon>Burkholderiales</taxon>
        <taxon>Burkholderiaceae</taxon>
        <taxon>Burkholderia</taxon>
    </lineage>
</organism>
<evidence type="ECO:0000256" key="8">
    <source>
        <dbReference type="HAMAP-Rule" id="MF_00972"/>
    </source>
</evidence>
<comment type="catalytic activity">
    <reaction evidence="7 8">
        <text>adenosine(34) in tRNA + H2O + H(+) = inosine(34) in tRNA + NH4(+)</text>
        <dbReference type="Rhea" id="RHEA:43168"/>
        <dbReference type="Rhea" id="RHEA-COMP:10373"/>
        <dbReference type="Rhea" id="RHEA-COMP:10374"/>
        <dbReference type="ChEBI" id="CHEBI:15377"/>
        <dbReference type="ChEBI" id="CHEBI:15378"/>
        <dbReference type="ChEBI" id="CHEBI:28938"/>
        <dbReference type="ChEBI" id="CHEBI:74411"/>
        <dbReference type="ChEBI" id="CHEBI:82852"/>
        <dbReference type="EC" id="3.5.4.33"/>
    </reaction>
</comment>
<keyword evidence="4 8" id="KW-0479">Metal-binding</keyword>
<evidence type="ECO:0000256" key="2">
    <source>
        <dbReference type="ARBA" id="ARBA00011738"/>
    </source>
</evidence>
<evidence type="ECO:0000313" key="11">
    <source>
        <dbReference type="EMBL" id="USS44874.1"/>
    </source>
</evidence>
<proteinExistence type="inferred from homology"/>
<dbReference type="PANTHER" id="PTHR11079:SF202">
    <property type="entry name" value="TRNA-SPECIFIC ADENOSINE DEAMINASE"/>
    <property type="match status" value="1"/>
</dbReference>
<dbReference type="InterPro" id="IPR028883">
    <property type="entry name" value="tRNA_aden_deaminase"/>
</dbReference>
<evidence type="ECO:0000256" key="5">
    <source>
        <dbReference type="ARBA" id="ARBA00022801"/>
    </source>
</evidence>
<evidence type="ECO:0000259" key="9">
    <source>
        <dbReference type="PROSITE" id="PS51747"/>
    </source>
</evidence>
<dbReference type="EC" id="3.5.4.33" evidence="8"/>
<evidence type="ECO:0000313" key="12">
    <source>
        <dbReference type="Proteomes" id="UP000594892"/>
    </source>
</evidence>
<dbReference type="SUPFAM" id="SSF53927">
    <property type="entry name" value="Cytidine deaminase-like"/>
    <property type="match status" value="1"/>
</dbReference>
<evidence type="ECO:0000313" key="13">
    <source>
        <dbReference type="Proteomes" id="UP001056386"/>
    </source>
</evidence>
<dbReference type="InterPro" id="IPR016192">
    <property type="entry name" value="APOBEC/CMP_deaminase_Zn-bd"/>
</dbReference>
<feature type="binding site" evidence="8">
    <location>
        <position position="111"/>
    </location>
    <ligand>
        <name>Zn(2+)</name>
        <dbReference type="ChEBI" id="CHEBI:29105"/>
        <note>catalytic</note>
    </ligand>
</feature>
<dbReference type="InterPro" id="IPR016193">
    <property type="entry name" value="Cytidine_deaminase-like"/>
</dbReference>
<comment type="subunit">
    <text evidence="2 8">Homodimer.</text>
</comment>
<dbReference type="EMBL" id="CP065601">
    <property type="protein sequence ID" value="QPQ93779.1"/>
    <property type="molecule type" value="Genomic_DNA"/>
</dbReference>
<comment type="cofactor">
    <cofactor evidence="8">
        <name>Zn(2+)</name>
        <dbReference type="ChEBI" id="CHEBI:29105"/>
    </cofactor>
    <text evidence="8">Binds 1 zinc ion per subunit.</text>
</comment>
<dbReference type="PANTHER" id="PTHR11079">
    <property type="entry name" value="CYTOSINE DEAMINASE FAMILY MEMBER"/>
    <property type="match status" value="1"/>
</dbReference>
<dbReference type="GeneID" id="45697717"/>
<evidence type="ECO:0000256" key="7">
    <source>
        <dbReference type="ARBA" id="ARBA00048045"/>
    </source>
</evidence>
<gene>
    <name evidence="8 10" type="primary">tadA</name>
    <name evidence="10" type="ORF">I6H06_16350</name>
    <name evidence="11" type="ORF">NFI99_25000</name>
</gene>
<evidence type="ECO:0000256" key="4">
    <source>
        <dbReference type="ARBA" id="ARBA00022723"/>
    </source>
</evidence>
<accession>A0AAP9Y4M4</accession>
<evidence type="ECO:0000256" key="6">
    <source>
        <dbReference type="ARBA" id="ARBA00022833"/>
    </source>
</evidence>
<dbReference type="Gene3D" id="3.40.140.10">
    <property type="entry name" value="Cytidine Deaminase, domain 2"/>
    <property type="match status" value="1"/>
</dbReference>
<dbReference type="Pfam" id="PF00383">
    <property type="entry name" value="dCMP_cyt_deam_1"/>
    <property type="match status" value="1"/>
</dbReference>
<dbReference type="GO" id="GO:0052717">
    <property type="term" value="F:tRNA-specific adenosine-34 deaminase activity"/>
    <property type="evidence" value="ECO:0007669"/>
    <property type="project" value="UniProtKB-UniRule"/>
</dbReference>
<reference evidence="11" key="2">
    <citation type="submission" date="2022-06" db="EMBL/GenBank/DDBJ databases">
        <title>Draft genome sequence of Burkholderia glumae strain GR20004 isolated from rice panicle showing bacterial panicle blight.</title>
        <authorList>
            <person name="Choi S.Y."/>
            <person name="Lee Y.H."/>
        </authorList>
    </citation>
    <scope>NUCLEOTIDE SEQUENCE</scope>
    <source>
        <strain evidence="11">GR20004</strain>
    </source>
</reference>
<evidence type="ECO:0000256" key="3">
    <source>
        <dbReference type="ARBA" id="ARBA00022694"/>
    </source>
</evidence>
<dbReference type="GO" id="GO:0002100">
    <property type="term" value="P:tRNA wobble adenosine to inosine editing"/>
    <property type="evidence" value="ECO:0007669"/>
    <property type="project" value="UniProtKB-UniRule"/>
</dbReference>
<dbReference type="Proteomes" id="UP001056386">
    <property type="component" value="Chromosome 1"/>
</dbReference>